<dbReference type="GO" id="GO:0004672">
    <property type="term" value="F:protein kinase activity"/>
    <property type="evidence" value="ECO:0007669"/>
    <property type="project" value="InterPro"/>
</dbReference>
<name>A0A4S4KXX1_9AGAM</name>
<dbReference type="EMBL" id="SGPK01000420">
    <property type="protein sequence ID" value="THH03729.1"/>
    <property type="molecule type" value="Genomic_DNA"/>
</dbReference>
<dbReference type="PROSITE" id="PS00109">
    <property type="entry name" value="PROTEIN_KINASE_TYR"/>
    <property type="match status" value="1"/>
</dbReference>
<dbReference type="InterPro" id="IPR011009">
    <property type="entry name" value="Kinase-like_dom_sf"/>
</dbReference>
<accession>A0A4S4KXX1</accession>
<feature type="domain" description="Protein kinase" evidence="1">
    <location>
        <begin position="260"/>
        <end position="521"/>
    </location>
</feature>
<dbReference type="OrthoDB" id="3250441at2759"/>
<evidence type="ECO:0000313" key="2">
    <source>
        <dbReference type="EMBL" id="THH03729.1"/>
    </source>
</evidence>
<dbReference type="SUPFAM" id="SSF56112">
    <property type="entry name" value="Protein kinase-like (PK-like)"/>
    <property type="match status" value="1"/>
</dbReference>
<dbReference type="InterPro" id="IPR008266">
    <property type="entry name" value="Tyr_kinase_AS"/>
</dbReference>
<keyword evidence="3" id="KW-1185">Reference proteome</keyword>
<evidence type="ECO:0000259" key="1">
    <source>
        <dbReference type="PROSITE" id="PS50011"/>
    </source>
</evidence>
<dbReference type="AlphaFoldDB" id="A0A4S4KXX1"/>
<dbReference type="Proteomes" id="UP000308199">
    <property type="component" value="Unassembled WGS sequence"/>
</dbReference>
<organism evidence="2 3">
    <name type="scientific">Phellinidium pouzarii</name>
    <dbReference type="NCBI Taxonomy" id="167371"/>
    <lineage>
        <taxon>Eukaryota</taxon>
        <taxon>Fungi</taxon>
        <taxon>Dikarya</taxon>
        <taxon>Basidiomycota</taxon>
        <taxon>Agaricomycotina</taxon>
        <taxon>Agaricomycetes</taxon>
        <taxon>Hymenochaetales</taxon>
        <taxon>Hymenochaetaceae</taxon>
        <taxon>Phellinidium</taxon>
    </lineage>
</organism>
<dbReference type="InterPro" id="IPR000719">
    <property type="entry name" value="Prot_kinase_dom"/>
</dbReference>
<comment type="caution">
    <text evidence="2">The sequence shown here is derived from an EMBL/GenBank/DDBJ whole genome shotgun (WGS) entry which is preliminary data.</text>
</comment>
<dbReference type="Gene3D" id="1.10.510.10">
    <property type="entry name" value="Transferase(Phosphotransferase) domain 1"/>
    <property type="match status" value="1"/>
</dbReference>
<sequence>MADTEIDIGVIHVDSYFNPQGNVFRVSTLSTRHIYHLKGQIFERFAWPRSEPIIFKLKKPLSSSHRPEISCDAEEENIYAFLNRSNNWSNNEIQLLWDTEVISEHFEPTAVEMVQVLVQFPSLKRKRVGDDNSSDESNTKPVRDADLLKASDKFITSLLSPNNSEKDRSLIMGDFFKQVFDEQGHERRPYFSNNGDLIGAPDAIWGTKCKRLLFFSILPHVMIEWKNEQGAGNSGVQVVEYYGKIIVVFQDEPFFKLTNFPMILICSDGPAFSIYSALFLELVAVNNLLTFNPLQHVDRDVVVLKIARISSVLKECALLLKTENKQIVNQVLVKSPRQCFPDPTSSPPSNPIALPKLMYREGPLRCLYVADPLPDWCADPVPPKNVIVKFSTTYNETAHKLLAEAKLAPKLYLCQRVIGDSSKAKLEPSVFEDIESALKILKTKSIVHGDLRAANIIIDPERKHAKVIDFDWAGKSGEARYPATINKKRLHAEWDFDVEPGGIMEFFHDRSAVEYLRPRYG</sequence>
<dbReference type="PROSITE" id="PS50011">
    <property type="entry name" value="PROTEIN_KINASE_DOM"/>
    <property type="match status" value="1"/>
</dbReference>
<dbReference type="GO" id="GO:0005524">
    <property type="term" value="F:ATP binding"/>
    <property type="evidence" value="ECO:0007669"/>
    <property type="project" value="InterPro"/>
</dbReference>
<protein>
    <recommendedName>
        <fullName evidence="1">Protein kinase domain-containing protein</fullName>
    </recommendedName>
</protein>
<proteinExistence type="predicted"/>
<gene>
    <name evidence="2" type="ORF">EW145_g6049</name>
</gene>
<reference evidence="2 3" key="1">
    <citation type="submission" date="2019-02" db="EMBL/GenBank/DDBJ databases">
        <title>Genome sequencing of the rare red list fungi Phellinidium pouzarii.</title>
        <authorList>
            <person name="Buettner E."/>
            <person name="Kellner H."/>
        </authorList>
    </citation>
    <scope>NUCLEOTIDE SEQUENCE [LARGE SCALE GENOMIC DNA]</scope>
    <source>
        <strain evidence="2 3">DSM 108285</strain>
    </source>
</reference>
<evidence type="ECO:0000313" key="3">
    <source>
        <dbReference type="Proteomes" id="UP000308199"/>
    </source>
</evidence>